<dbReference type="EMBL" id="JYDI01002911">
    <property type="protein sequence ID" value="KRY24651.1"/>
    <property type="molecule type" value="Genomic_DNA"/>
</dbReference>
<dbReference type="AlphaFoldDB" id="A0A0V1AIL6"/>
<proteinExistence type="predicted"/>
<name>A0A0V1AIL6_TRIBR</name>
<accession>A0A0V1AIL6</accession>
<gene>
    <name evidence="1" type="ORF">T03_13096</name>
</gene>
<evidence type="ECO:0000313" key="1">
    <source>
        <dbReference type="EMBL" id="KRY24651.1"/>
    </source>
</evidence>
<keyword evidence="2" id="KW-1185">Reference proteome</keyword>
<reference evidence="1 2" key="1">
    <citation type="submission" date="2015-01" db="EMBL/GenBank/DDBJ databases">
        <title>Evolution of Trichinella species and genotypes.</title>
        <authorList>
            <person name="Korhonen P.K."/>
            <person name="Edoardo P."/>
            <person name="Giuseppe L.R."/>
            <person name="Gasser R.B."/>
        </authorList>
    </citation>
    <scope>NUCLEOTIDE SEQUENCE [LARGE SCALE GENOMIC DNA]</scope>
    <source>
        <strain evidence="1">ISS120</strain>
    </source>
</reference>
<comment type="caution">
    <text evidence="1">The sequence shown here is derived from an EMBL/GenBank/DDBJ whole genome shotgun (WGS) entry which is preliminary data.</text>
</comment>
<evidence type="ECO:0000313" key="2">
    <source>
        <dbReference type="Proteomes" id="UP000054653"/>
    </source>
</evidence>
<sequence>MTAEYDGVPEPVNFQVPSFLHPYFVFSHSL</sequence>
<dbReference type="Proteomes" id="UP000054653">
    <property type="component" value="Unassembled WGS sequence"/>
</dbReference>
<organism evidence="1 2">
    <name type="scientific">Trichinella britovi</name>
    <name type="common">Parasitic roundworm</name>
    <dbReference type="NCBI Taxonomy" id="45882"/>
    <lineage>
        <taxon>Eukaryota</taxon>
        <taxon>Metazoa</taxon>
        <taxon>Ecdysozoa</taxon>
        <taxon>Nematoda</taxon>
        <taxon>Enoplea</taxon>
        <taxon>Dorylaimia</taxon>
        <taxon>Trichinellida</taxon>
        <taxon>Trichinellidae</taxon>
        <taxon>Trichinella</taxon>
    </lineage>
</organism>
<protein>
    <submittedName>
        <fullName evidence="1">Uncharacterized protein</fullName>
    </submittedName>
</protein>